<comment type="caution">
    <text evidence="2">The sequence shown here is derived from an EMBL/GenBank/DDBJ whole genome shotgun (WGS) entry which is preliminary data.</text>
</comment>
<feature type="domain" description="DDE-1" evidence="1">
    <location>
        <begin position="195"/>
        <end position="296"/>
    </location>
</feature>
<dbReference type="Proteomes" id="UP000324800">
    <property type="component" value="Unassembled WGS sequence"/>
</dbReference>
<accession>A0A5J4U9N8</accession>
<sequence>VHADNLAFKEEGVQEIIRRKVKAVGSESSSSSQAAGNDVEDFLRRYEDEKDQLDSVHYSLISKEMPIIACNESVKLEKKQRKQWKKLRTTQLARILASNQRNLAKYFATLKILYISNKYPYGIIINMDEKSLLVKKSSSGTFRICSTQCNIIPQQPEQLITSCTALFCVAADGYSFATALIFPDTLDLSSIKDFIPKDIYVFQSKKGWMTKQIFRFMMKNIYIPALIKRREQFRGARRCLILIDGLSSRLCVDVQQECSEKQIDVLVPPSHTTHLIQALDRGVNAVFKMEIKKHSVMPKAKRDMQDMILPFVYSVIQCIQRTLTITTIQHGFLEAGVVPYDRNRIFSNIPQEPPYRAVISGEIRK</sequence>
<dbReference type="InterPro" id="IPR004875">
    <property type="entry name" value="DDE_SF_endonuclease_dom"/>
</dbReference>
<dbReference type="EMBL" id="SNRW01018649">
    <property type="protein sequence ID" value="KAA6367129.1"/>
    <property type="molecule type" value="Genomic_DNA"/>
</dbReference>
<dbReference type="OrthoDB" id="10035668at2759"/>
<evidence type="ECO:0000313" key="3">
    <source>
        <dbReference type="Proteomes" id="UP000324800"/>
    </source>
</evidence>
<name>A0A5J4U9N8_9EUKA</name>
<dbReference type="Pfam" id="PF03184">
    <property type="entry name" value="DDE_1"/>
    <property type="match status" value="1"/>
</dbReference>
<feature type="non-terminal residue" evidence="2">
    <location>
        <position position="1"/>
    </location>
</feature>
<organism evidence="2 3">
    <name type="scientific">Streblomastix strix</name>
    <dbReference type="NCBI Taxonomy" id="222440"/>
    <lineage>
        <taxon>Eukaryota</taxon>
        <taxon>Metamonada</taxon>
        <taxon>Preaxostyla</taxon>
        <taxon>Oxymonadida</taxon>
        <taxon>Streblomastigidae</taxon>
        <taxon>Streblomastix</taxon>
    </lineage>
</organism>
<gene>
    <name evidence="2" type="ORF">EZS28_037344</name>
</gene>
<proteinExistence type="predicted"/>
<dbReference type="GO" id="GO:0003676">
    <property type="term" value="F:nucleic acid binding"/>
    <property type="evidence" value="ECO:0007669"/>
    <property type="project" value="InterPro"/>
</dbReference>
<protein>
    <recommendedName>
        <fullName evidence="1">DDE-1 domain-containing protein</fullName>
    </recommendedName>
</protein>
<evidence type="ECO:0000259" key="1">
    <source>
        <dbReference type="Pfam" id="PF03184"/>
    </source>
</evidence>
<evidence type="ECO:0000313" key="2">
    <source>
        <dbReference type="EMBL" id="KAA6367129.1"/>
    </source>
</evidence>
<reference evidence="2 3" key="1">
    <citation type="submission" date="2019-03" db="EMBL/GenBank/DDBJ databases">
        <title>Single cell metagenomics reveals metabolic interactions within the superorganism composed of flagellate Streblomastix strix and complex community of Bacteroidetes bacteria on its surface.</title>
        <authorList>
            <person name="Treitli S.C."/>
            <person name="Kolisko M."/>
            <person name="Husnik F."/>
            <person name="Keeling P."/>
            <person name="Hampl V."/>
        </authorList>
    </citation>
    <scope>NUCLEOTIDE SEQUENCE [LARGE SCALE GENOMIC DNA]</scope>
    <source>
        <strain evidence="2">ST1C</strain>
    </source>
</reference>
<dbReference type="AlphaFoldDB" id="A0A5J4U9N8"/>